<feature type="compositionally biased region" description="Pro residues" evidence="2">
    <location>
        <begin position="19"/>
        <end position="30"/>
    </location>
</feature>
<comment type="similarity">
    <text evidence="1">Belongs to the UPF0145 family.</text>
</comment>
<sequence>MTHPPTAWTPPGSGASAEPPAPHPTAPPAPTVQHQPSTAQPSEHGTPYPVPPSQPARPGQPAQPQQPAVEAPAPTPPQRADHGMPVTTTDSFPGRTIAQVIGDVMGVVARSRELGGNHGIQTRTLLVERQEAVTRMCRMARDAGADSVVGMRFDTCQVNDELIEVIAYGTAVRFAESAGFTGSPVDLPRPSTTASATHPPVHHQQHTPPPTATS</sequence>
<feature type="compositionally biased region" description="Low complexity" evidence="2">
    <location>
        <begin position="56"/>
        <end position="72"/>
    </location>
</feature>
<feature type="region of interest" description="Disordered" evidence="2">
    <location>
        <begin position="1"/>
        <end position="92"/>
    </location>
</feature>
<dbReference type="Pfam" id="PF01906">
    <property type="entry name" value="YbjQ_1"/>
    <property type="match status" value="1"/>
</dbReference>
<dbReference type="RefSeq" id="WP_139283137.1">
    <property type="nucleotide sequence ID" value="NZ_FMYF01000002.1"/>
</dbReference>
<feature type="region of interest" description="Disordered" evidence="2">
    <location>
        <begin position="180"/>
        <end position="214"/>
    </location>
</feature>
<name>A0A1G6GES8_9ACTN</name>
<dbReference type="STRING" id="1577474.GA0111570_102298"/>
<reference evidence="3 4" key="1">
    <citation type="submission" date="2016-06" db="EMBL/GenBank/DDBJ databases">
        <authorList>
            <person name="Olsen C.W."/>
            <person name="Carey S."/>
            <person name="Hinshaw L."/>
            <person name="Karasin A.I."/>
        </authorList>
    </citation>
    <scope>NUCLEOTIDE SEQUENCE [LARGE SCALE GENOMIC DNA]</scope>
    <source>
        <strain evidence="3 4">LZ-22</strain>
    </source>
</reference>
<accession>A0A1G6GES8</accession>
<dbReference type="Gene3D" id="3.30.110.70">
    <property type="entry name" value="Hypothetical protein apc22750. Chain B"/>
    <property type="match status" value="1"/>
</dbReference>
<evidence type="ECO:0000313" key="4">
    <source>
        <dbReference type="Proteomes" id="UP000199086"/>
    </source>
</evidence>
<dbReference type="PANTHER" id="PTHR34068:SF2">
    <property type="entry name" value="UPF0145 PROTEIN SCO3412"/>
    <property type="match status" value="1"/>
</dbReference>
<organism evidence="3 4">
    <name type="scientific">Raineyella antarctica</name>
    <dbReference type="NCBI Taxonomy" id="1577474"/>
    <lineage>
        <taxon>Bacteria</taxon>
        <taxon>Bacillati</taxon>
        <taxon>Actinomycetota</taxon>
        <taxon>Actinomycetes</taxon>
        <taxon>Propionibacteriales</taxon>
        <taxon>Propionibacteriaceae</taxon>
        <taxon>Raineyella</taxon>
    </lineage>
</organism>
<dbReference type="AlphaFoldDB" id="A0A1G6GES8"/>
<dbReference type="OrthoDB" id="9796448at2"/>
<keyword evidence="4" id="KW-1185">Reference proteome</keyword>
<evidence type="ECO:0000256" key="1">
    <source>
        <dbReference type="ARBA" id="ARBA00010751"/>
    </source>
</evidence>
<evidence type="ECO:0000256" key="2">
    <source>
        <dbReference type="SAM" id="MobiDB-lite"/>
    </source>
</evidence>
<evidence type="ECO:0000313" key="3">
    <source>
        <dbReference type="EMBL" id="SDB80508.1"/>
    </source>
</evidence>
<protein>
    <submittedName>
        <fullName evidence="3">Uncharacterized conserved protein YbjQ, UPF0145 family</fullName>
    </submittedName>
</protein>
<dbReference type="InterPro" id="IPR002765">
    <property type="entry name" value="UPF0145_YbjQ-like"/>
</dbReference>
<gene>
    <name evidence="3" type="ORF">GA0111570_102298</name>
</gene>
<dbReference type="InterPro" id="IPR035439">
    <property type="entry name" value="UPF0145_dom_sf"/>
</dbReference>
<dbReference type="EMBL" id="FMYF01000002">
    <property type="protein sequence ID" value="SDB80508.1"/>
    <property type="molecule type" value="Genomic_DNA"/>
</dbReference>
<dbReference type="Proteomes" id="UP000199086">
    <property type="component" value="Unassembled WGS sequence"/>
</dbReference>
<dbReference type="SUPFAM" id="SSF117782">
    <property type="entry name" value="YbjQ-like"/>
    <property type="match status" value="1"/>
</dbReference>
<dbReference type="PANTHER" id="PTHR34068">
    <property type="entry name" value="UPF0145 PROTEIN YBJQ"/>
    <property type="match status" value="1"/>
</dbReference>
<proteinExistence type="inferred from homology"/>